<dbReference type="Pfam" id="PF00535">
    <property type="entry name" value="Glycos_transf_2"/>
    <property type="match status" value="1"/>
</dbReference>
<dbReference type="OrthoDB" id="9771846at2"/>
<dbReference type="Proteomes" id="UP000245293">
    <property type="component" value="Unassembled WGS sequence"/>
</dbReference>
<feature type="domain" description="Glycosyltransferase 2-like" evidence="5">
    <location>
        <begin position="76"/>
        <end position="184"/>
    </location>
</feature>
<feature type="region of interest" description="Disordered" evidence="4">
    <location>
        <begin position="1"/>
        <end position="31"/>
    </location>
</feature>
<keyword evidence="3 6" id="KW-0808">Transferase</keyword>
<evidence type="ECO:0000313" key="6">
    <source>
        <dbReference type="EMBL" id="PWG17447.1"/>
    </source>
</evidence>
<evidence type="ECO:0000256" key="4">
    <source>
        <dbReference type="SAM" id="MobiDB-lite"/>
    </source>
</evidence>
<name>A0A2V1P7V2_9RHOB</name>
<evidence type="ECO:0000259" key="5">
    <source>
        <dbReference type="Pfam" id="PF00535"/>
    </source>
</evidence>
<sequence>MQPAVSDRPIPLAHWPRQPARITPHIGSNSQKGWAIETRSACICRAGCASRSDGRTPAKGGQRGRAEMTGPVRIAVLLTCFNRRARSLAALAALHRQAGRGTAFDLDIYLVDDGSTDGTGPAVRAAFPKVTVLEGTGALYWNGGMRLAFDQAMRAGFDAVLWLNDDTDLDDDAIFRLLSTQAALRRAGQACTAIMGATRDPETGACTYGGFVTKSGLLFGLQPVGPWPDHPRQVATTAGNCVLLSSEAVARVGNLGPRFLHAWGDVDYGLRLRRAGGSAWLAPGTLASCAANPDAQAWQDDPSLGFRERWSRLNSFRGLYPPDWLLFTRRHGGPLWPLAWARPYAKVALRHLQFRLGLQRGATPHSRS</sequence>
<dbReference type="InterPro" id="IPR001173">
    <property type="entry name" value="Glyco_trans_2-like"/>
</dbReference>
<dbReference type="SUPFAM" id="SSF53448">
    <property type="entry name" value="Nucleotide-diphospho-sugar transferases"/>
    <property type="match status" value="1"/>
</dbReference>
<organism evidence="6 7">
    <name type="scientific">Salibaculum griseiflavum</name>
    <dbReference type="NCBI Taxonomy" id="1914409"/>
    <lineage>
        <taxon>Bacteria</taxon>
        <taxon>Pseudomonadati</taxon>
        <taxon>Pseudomonadota</taxon>
        <taxon>Alphaproteobacteria</taxon>
        <taxon>Rhodobacterales</taxon>
        <taxon>Roseobacteraceae</taxon>
        <taxon>Salibaculum</taxon>
    </lineage>
</organism>
<evidence type="ECO:0000313" key="7">
    <source>
        <dbReference type="Proteomes" id="UP000245293"/>
    </source>
</evidence>
<dbReference type="PANTHER" id="PTHR43179">
    <property type="entry name" value="RHAMNOSYLTRANSFERASE WBBL"/>
    <property type="match status" value="1"/>
</dbReference>
<evidence type="ECO:0000256" key="1">
    <source>
        <dbReference type="ARBA" id="ARBA00006739"/>
    </source>
</evidence>
<proteinExistence type="inferred from homology"/>
<evidence type="ECO:0000256" key="2">
    <source>
        <dbReference type="ARBA" id="ARBA00022676"/>
    </source>
</evidence>
<dbReference type="EMBL" id="QETF01000005">
    <property type="protein sequence ID" value="PWG17447.1"/>
    <property type="molecule type" value="Genomic_DNA"/>
</dbReference>
<dbReference type="GO" id="GO:0016757">
    <property type="term" value="F:glycosyltransferase activity"/>
    <property type="evidence" value="ECO:0007669"/>
    <property type="project" value="UniProtKB-KW"/>
</dbReference>
<dbReference type="PANTHER" id="PTHR43179:SF12">
    <property type="entry name" value="GALACTOFURANOSYLTRANSFERASE GLFT2"/>
    <property type="match status" value="1"/>
</dbReference>
<reference evidence="7" key="1">
    <citation type="submission" date="2018-05" db="EMBL/GenBank/DDBJ databases">
        <authorList>
            <person name="Du Z."/>
            <person name="Wang X."/>
        </authorList>
    </citation>
    <scope>NUCLEOTIDE SEQUENCE [LARGE SCALE GENOMIC DNA]</scope>
    <source>
        <strain evidence="7">WDS4C29</strain>
    </source>
</reference>
<keyword evidence="7" id="KW-1185">Reference proteome</keyword>
<protein>
    <submittedName>
        <fullName evidence="6">Glycosyltransferase family 2 protein</fullName>
    </submittedName>
</protein>
<keyword evidence="2" id="KW-0328">Glycosyltransferase</keyword>
<dbReference type="InterPro" id="IPR029044">
    <property type="entry name" value="Nucleotide-diphossugar_trans"/>
</dbReference>
<dbReference type="AlphaFoldDB" id="A0A2V1P7V2"/>
<gene>
    <name evidence="6" type="ORF">DFK10_06690</name>
</gene>
<accession>A0A2V1P7V2</accession>
<dbReference type="Gene3D" id="3.90.550.10">
    <property type="entry name" value="Spore Coat Polysaccharide Biosynthesis Protein SpsA, Chain A"/>
    <property type="match status" value="1"/>
</dbReference>
<comment type="similarity">
    <text evidence="1">Belongs to the glycosyltransferase 2 family.</text>
</comment>
<comment type="caution">
    <text evidence="6">The sequence shown here is derived from an EMBL/GenBank/DDBJ whole genome shotgun (WGS) entry which is preliminary data.</text>
</comment>
<evidence type="ECO:0000256" key="3">
    <source>
        <dbReference type="ARBA" id="ARBA00022679"/>
    </source>
</evidence>